<dbReference type="AlphaFoldDB" id="A0A5H2XKF4"/>
<organism evidence="2">
    <name type="scientific">Prunus dulcis</name>
    <name type="common">Almond</name>
    <name type="synonym">Amygdalus dulcis</name>
    <dbReference type="NCBI Taxonomy" id="3755"/>
    <lineage>
        <taxon>Eukaryota</taxon>
        <taxon>Viridiplantae</taxon>
        <taxon>Streptophyta</taxon>
        <taxon>Embryophyta</taxon>
        <taxon>Tracheophyta</taxon>
        <taxon>Spermatophyta</taxon>
        <taxon>Magnoliopsida</taxon>
        <taxon>eudicotyledons</taxon>
        <taxon>Gunneridae</taxon>
        <taxon>Pentapetalae</taxon>
        <taxon>rosids</taxon>
        <taxon>fabids</taxon>
        <taxon>Rosales</taxon>
        <taxon>Rosaceae</taxon>
        <taxon>Amygdaloideae</taxon>
        <taxon>Amygdaleae</taxon>
        <taxon>Prunus</taxon>
    </lineage>
</organism>
<feature type="compositionally biased region" description="Polar residues" evidence="1">
    <location>
        <begin position="68"/>
        <end position="79"/>
    </location>
</feature>
<reference evidence="2" key="1">
    <citation type="journal article" date="2019" name="Science">
        <title>Mutation of a bHLH transcription factor allowed almond domestication.</title>
        <authorList>
            <person name="Sanchez-Perez R."/>
            <person name="Pavan S."/>
            <person name="Mazzeo R."/>
            <person name="Moldovan C."/>
            <person name="Aiese Cigliano R."/>
            <person name="Del Cueto J."/>
            <person name="Ricciardi F."/>
            <person name="Lotti C."/>
            <person name="Ricciardi L."/>
            <person name="Dicenta F."/>
            <person name="Lopez-Marques R.L."/>
            <person name="Lindberg Moller B."/>
        </authorList>
    </citation>
    <scope>NUCLEOTIDE SEQUENCE</scope>
</reference>
<gene>
    <name evidence="2" type="ORF">Prudu_521S000400</name>
</gene>
<name>A0A5H2XKF4_PRUDU</name>
<accession>A0A5H2XKF4</accession>
<evidence type="ECO:0000313" key="2">
    <source>
        <dbReference type="EMBL" id="BBN68667.1"/>
    </source>
</evidence>
<protein>
    <submittedName>
        <fullName evidence="2">Uncharacterized protein</fullName>
    </submittedName>
</protein>
<proteinExistence type="predicted"/>
<dbReference type="EMBL" id="AP020858">
    <property type="protein sequence ID" value="BBN68667.1"/>
    <property type="molecule type" value="Genomic_DNA"/>
</dbReference>
<evidence type="ECO:0000256" key="1">
    <source>
        <dbReference type="SAM" id="MobiDB-lite"/>
    </source>
</evidence>
<sequence length="115" mass="13076">MEEAVVVVGVLMVEVEVWAEEPKEVAGVSKLDKMRRVGARKGDGGFRRSHEVDLKERIGSNKGEVGNPRNSFPTQKRKSIQNQYMVTWDDDKETEKYIGLMRKLYGTICFTRAAI</sequence>
<feature type="region of interest" description="Disordered" evidence="1">
    <location>
        <begin position="58"/>
        <end position="79"/>
    </location>
</feature>